<accession>A0AAW1MDR9</accession>
<protein>
    <submittedName>
        <fullName evidence="2">Uncharacterized protein</fullName>
    </submittedName>
</protein>
<proteinExistence type="predicted"/>
<comment type="caution">
    <text evidence="2">The sequence shown here is derived from an EMBL/GenBank/DDBJ whole genome shotgun (WGS) entry which is preliminary data.</text>
</comment>
<name>A0AAW1MDR9_POPJA</name>
<gene>
    <name evidence="2" type="ORF">QE152_g7697</name>
</gene>
<sequence length="291" mass="33091">MDISIELCPSGQGRKRTVNKDNWKREKAKKERLRVRVSATVSVAMAGSSKSVVNVLDRDFEPTVLQWFEEENSDNSYIEPSENVCIEPTVLQWFEEENSDNSYIEPSENVCINNQFSIVKRGGPSASGIEEQLQIKERKELAPVVPVKEVRLDGVNRWPSWGQTQIRQAKSIENLEGDLSDITDVDFDSESDDDFLSNESSGDENSEVDPEKNTERQQGIPQGEPLLEEITWESNSQSMIFLRFTKAENFVAPVTGNNSIDHFMHILTNNFLHEIVTQTNSYAVEFFFGLM</sequence>
<dbReference type="AlphaFoldDB" id="A0AAW1MDR9"/>
<evidence type="ECO:0000313" key="2">
    <source>
        <dbReference type="EMBL" id="KAK9744490.1"/>
    </source>
</evidence>
<evidence type="ECO:0000256" key="1">
    <source>
        <dbReference type="SAM" id="MobiDB-lite"/>
    </source>
</evidence>
<feature type="region of interest" description="Disordered" evidence="1">
    <location>
        <begin position="181"/>
        <end position="224"/>
    </location>
</feature>
<dbReference type="EMBL" id="JASPKY010000057">
    <property type="protein sequence ID" value="KAK9744490.1"/>
    <property type="molecule type" value="Genomic_DNA"/>
</dbReference>
<feature type="compositionally biased region" description="Acidic residues" evidence="1">
    <location>
        <begin position="181"/>
        <end position="208"/>
    </location>
</feature>
<reference evidence="2 3" key="1">
    <citation type="journal article" date="2024" name="BMC Genomics">
        <title>De novo assembly and annotation of Popillia japonica's genome with initial clues to its potential as an invasive pest.</title>
        <authorList>
            <person name="Cucini C."/>
            <person name="Boschi S."/>
            <person name="Funari R."/>
            <person name="Cardaioli E."/>
            <person name="Iannotti N."/>
            <person name="Marturano G."/>
            <person name="Paoli F."/>
            <person name="Bruttini M."/>
            <person name="Carapelli A."/>
            <person name="Frati F."/>
            <person name="Nardi F."/>
        </authorList>
    </citation>
    <scope>NUCLEOTIDE SEQUENCE [LARGE SCALE GENOMIC DNA]</scope>
    <source>
        <strain evidence="2">DMR45628</strain>
    </source>
</reference>
<organism evidence="2 3">
    <name type="scientific">Popillia japonica</name>
    <name type="common">Japanese beetle</name>
    <dbReference type="NCBI Taxonomy" id="7064"/>
    <lineage>
        <taxon>Eukaryota</taxon>
        <taxon>Metazoa</taxon>
        <taxon>Ecdysozoa</taxon>
        <taxon>Arthropoda</taxon>
        <taxon>Hexapoda</taxon>
        <taxon>Insecta</taxon>
        <taxon>Pterygota</taxon>
        <taxon>Neoptera</taxon>
        <taxon>Endopterygota</taxon>
        <taxon>Coleoptera</taxon>
        <taxon>Polyphaga</taxon>
        <taxon>Scarabaeiformia</taxon>
        <taxon>Scarabaeidae</taxon>
        <taxon>Rutelinae</taxon>
        <taxon>Popillia</taxon>
    </lineage>
</organism>
<dbReference type="Proteomes" id="UP001458880">
    <property type="component" value="Unassembled WGS sequence"/>
</dbReference>
<evidence type="ECO:0000313" key="3">
    <source>
        <dbReference type="Proteomes" id="UP001458880"/>
    </source>
</evidence>
<keyword evidence="3" id="KW-1185">Reference proteome</keyword>